<accession>A0A1X0NI62</accession>
<keyword evidence="2" id="KW-1185">Reference proteome</keyword>
<reference evidence="1 2" key="1">
    <citation type="submission" date="2017-03" db="EMBL/GenBank/DDBJ databases">
        <title>An alternative strategy for trypanosome survival in the mammalian bloodstream revealed through genome and transcriptome analysis of the ubiquitous bovine parasite Trypanosoma (Megatrypanum) theileri.</title>
        <authorList>
            <person name="Kelly S."/>
            <person name="Ivens A."/>
            <person name="Mott A."/>
            <person name="O'Neill E."/>
            <person name="Emms D."/>
            <person name="Macleod O."/>
            <person name="Voorheis P."/>
            <person name="Matthews J."/>
            <person name="Matthews K."/>
            <person name="Carrington M."/>
        </authorList>
    </citation>
    <scope>NUCLEOTIDE SEQUENCE [LARGE SCALE GENOMIC DNA]</scope>
    <source>
        <strain evidence="1">Edinburgh</strain>
    </source>
</reference>
<proteinExistence type="predicted"/>
<name>A0A1X0NI62_9TRYP</name>
<comment type="caution">
    <text evidence="1">The sequence shown here is derived from an EMBL/GenBank/DDBJ whole genome shotgun (WGS) entry which is preliminary data.</text>
</comment>
<evidence type="ECO:0000313" key="2">
    <source>
        <dbReference type="Proteomes" id="UP000192257"/>
    </source>
</evidence>
<dbReference type="EMBL" id="NBCO01000046">
    <property type="protein sequence ID" value="ORC84337.1"/>
    <property type="molecule type" value="Genomic_DNA"/>
</dbReference>
<gene>
    <name evidence="1" type="ORF">TM35_000461560</name>
</gene>
<sequence length="131" mass="14991">MLRPTARRLAKEVTYVEVWEHFKRFGDSKGSDNVSCRLLCSDDVAAQLNSKVKMRYLLEQFLVKSAAVGGTSGEQQRWWTGDFSRSVNGDRRVVTELLLNDGWNLVGVNNCVSEREWLITTMTFLRDKSDV</sequence>
<dbReference type="AlphaFoldDB" id="A0A1X0NI62"/>
<dbReference type="GeneID" id="39990115"/>
<organism evidence="1 2">
    <name type="scientific">Trypanosoma theileri</name>
    <dbReference type="NCBI Taxonomy" id="67003"/>
    <lineage>
        <taxon>Eukaryota</taxon>
        <taxon>Discoba</taxon>
        <taxon>Euglenozoa</taxon>
        <taxon>Kinetoplastea</taxon>
        <taxon>Metakinetoplastina</taxon>
        <taxon>Trypanosomatida</taxon>
        <taxon>Trypanosomatidae</taxon>
        <taxon>Trypanosoma</taxon>
    </lineage>
</organism>
<dbReference type="VEuPathDB" id="TriTrypDB:TM35_000461560"/>
<dbReference type="RefSeq" id="XP_028878403.1">
    <property type="nucleotide sequence ID" value="XM_029030335.1"/>
</dbReference>
<dbReference type="OrthoDB" id="238238at2759"/>
<protein>
    <submittedName>
        <fullName evidence="1">Uncharacterized protein</fullName>
    </submittedName>
</protein>
<evidence type="ECO:0000313" key="1">
    <source>
        <dbReference type="EMBL" id="ORC84337.1"/>
    </source>
</evidence>
<dbReference type="Proteomes" id="UP000192257">
    <property type="component" value="Unassembled WGS sequence"/>
</dbReference>